<dbReference type="AlphaFoldDB" id="A0A229VXN9"/>
<proteinExistence type="predicted"/>
<evidence type="ECO:0000313" key="2">
    <source>
        <dbReference type="Proteomes" id="UP000215433"/>
    </source>
</evidence>
<dbReference type="Proteomes" id="UP000215433">
    <property type="component" value="Unassembled WGS sequence"/>
</dbReference>
<gene>
    <name evidence="1" type="ORF">Tam10B_1264</name>
</gene>
<dbReference type="EMBL" id="NEWD01000016">
    <property type="protein sequence ID" value="OXN00394.1"/>
    <property type="molecule type" value="Genomic_DNA"/>
</dbReference>
<reference evidence="1 2" key="1">
    <citation type="submission" date="2017-05" db="EMBL/GenBank/DDBJ databases">
        <title>Bifidobacterium vansinderenii sp. nov.</title>
        <authorList>
            <person name="Lugli G.A."/>
            <person name="Duranti S."/>
            <person name="Mangifesta M."/>
        </authorList>
    </citation>
    <scope>NUCLEOTIDE SEQUENCE [LARGE SCALE GENOMIC DNA]</scope>
    <source>
        <strain evidence="1 2">Tam10B</strain>
    </source>
</reference>
<accession>A0A229VXN9</accession>
<name>A0A229VXN9_9BIFI</name>
<protein>
    <submittedName>
        <fullName evidence="1">Uncharacterized protein</fullName>
    </submittedName>
</protein>
<sequence length="141" mass="16308">MRSTADPRKERATIKKAAWRTKPWKENAKRPHRLEDGAHILSLHENEDGWMEWYVERAGRVTCYKSPLGGGLWSYQQAVRTAPAVPGKYVPPRYEWVKIREENEFKLPKNRANIHCAIAKTLGLYQGQQTQRAQASRAAHE</sequence>
<dbReference type="RefSeq" id="WP_093960420.1">
    <property type="nucleotide sequence ID" value="NZ_NEWD01000016.1"/>
</dbReference>
<organism evidence="1 2">
    <name type="scientific">Bifidobacterium vansinderenii</name>
    <dbReference type="NCBI Taxonomy" id="1984871"/>
    <lineage>
        <taxon>Bacteria</taxon>
        <taxon>Bacillati</taxon>
        <taxon>Actinomycetota</taxon>
        <taxon>Actinomycetes</taxon>
        <taxon>Bifidobacteriales</taxon>
        <taxon>Bifidobacteriaceae</taxon>
        <taxon>Bifidobacterium</taxon>
    </lineage>
</organism>
<keyword evidence="2" id="KW-1185">Reference proteome</keyword>
<evidence type="ECO:0000313" key="1">
    <source>
        <dbReference type="EMBL" id="OXN00394.1"/>
    </source>
</evidence>
<comment type="caution">
    <text evidence="1">The sequence shown here is derived from an EMBL/GenBank/DDBJ whole genome shotgun (WGS) entry which is preliminary data.</text>
</comment>